<evidence type="ECO:0000313" key="4">
    <source>
        <dbReference type="Proteomes" id="UP000316476"/>
    </source>
</evidence>
<dbReference type="InterPro" id="IPR014729">
    <property type="entry name" value="Rossmann-like_a/b/a_fold"/>
</dbReference>
<comment type="caution">
    <text evidence="3">The sequence shown here is derived from an EMBL/GenBank/DDBJ whole genome shotgun (WGS) entry which is preliminary data.</text>
</comment>
<proteinExistence type="inferred from homology"/>
<dbReference type="PRINTS" id="PR01438">
    <property type="entry name" value="UNVRSLSTRESS"/>
</dbReference>
<feature type="domain" description="UspA" evidence="2">
    <location>
        <begin position="154"/>
        <end position="287"/>
    </location>
</feature>
<dbReference type="OrthoDB" id="6368426at2"/>
<reference evidence="3 4" key="1">
    <citation type="submission" date="2019-02" db="EMBL/GenBank/DDBJ databases">
        <title>Deep-cultivation of Planctomycetes and their phenomic and genomic characterization uncovers novel biology.</title>
        <authorList>
            <person name="Wiegand S."/>
            <person name="Jogler M."/>
            <person name="Boedeker C."/>
            <person name="Pinto D."/>
            <person name="Vollmers J."/>
            <person name="Rivas-Marin E."/>
            <person name="Kohn T."/>
            <person name="Peeters S.H."/>
            <person name="Heuer A."/>
            <person name="Rast P."/>
            <person name="Oberbeckmann S."/>
            <person name="Bunk B."/>
            <person name="Jeske O."/>
            <person name="Meyerdierks A."/>
            <person name="Storesund J.E."/>
            <person name="Kallscheuer N."/>
            <person name="Luecker S."/>
            <person name="Lage O.M."/>
            <person name="Pohl T."/>
            <person name="Merkel B.J."/>
            <person name="Hornburger P."/>
            <person name="Mueller R.-W."/>
            <person name="Bruemmer F."/>
            <person name="Labrenz M."/>
            <person name="Spormann A.M."/>
            <person name="Op Den Camp H."/>
            <person name="Overmann J."/>
            <person name="Amann R."/>
            <person name="Jetten M.S.M."/>
            <person name="Mascher T."/>
            <person name="Medema M.H."/>
            <person name="Devos D.P."/>
            <person name="Kaster A.-K."/>
            <person name="Ovreas L."/>
            <person name="Rohde M."/>
            <person name="Galperin M.Y."/>
            <person name="Jogler C."/>
        </authorList>
    </citation>
    <scope>NUCLEOTIDE SEQUENCE [LARGE SCALE GENOMIC DNA]</scope>
    <source>
        <strain evidence="3 4">V7</strain>
    </source>
</reference>
<dbReference type="InterPro" id="IPR006016">
    <property type="entry name" value="UspA"/>
</dbReference>
<evidence type="ECO:0000313" key="3">
    <source>
        <dbReference type="EMBL" id="TWU63069.1"/>
    </source>
</evidence>
<dbReference type="CDD" id="cd00293">
    <property type="entry name" value="USP-like"/>
    <property type="match status" value="1"/>
</dbReference>
<evidence type="ECO:0000256" key="1">
    <source>
        <dbReference type="ARBA" id="ARBA00008791"/>
    </source>
</evidence>
<evidence type="ECO:0000259" key="2">
    <source>
        <dbReference type="Pfam" id="PF00582"/>
    </source>
</evidence>
<protein>
    <submittedName>
        <fullName evidence="3">Putative universal stress protein</fullName>
    </submittedName>
</protein>
<gene>
    <name evidence="3" type="ORF">V7x_48070</name>
</gene>
<dbReference type="PANTHER" id="PTHR43010:SF1">
    <property type="entry name" value="USPA DOMAIN-CONTAINING PROTEIN"/>
    <property type="match status" value="1"/>
</dbReference>
<dbReference type="PANTHER" id="PTHR43010">
    <property type="entry name" value="UNIVERSAL STRESS PROTEIN SLR1230"/>
    <property type="match status" value="1"/>
</dbReference>
<feature type="domain" description="UspA" evidence="2">
    <location>
        <begin position="1"/>
        <end position="142"/>
    </location>
</feature>
<dbReference type="Pfam" id="PF00582">
    <property type="entry name" value="Usp"/>
    <property type="match status" value="2"/>
</dbReference>
<organism evidence="3 4">
    <name type="scientific">Crateriforma conspicua</name>
    <dbReference type="NCBI Taxonomy" id="2527996"/>
    <lineage>
        <taxon>Bacteria</taxon>
        <taxon>Pseudomonadati</taxon>
        <taxon>Planctomycetota</taxon>
        <taxon>Planctomycetia</taxon>
        <taxon>Planctomycetales</taxon>
        <taxon>Planctomycetaceae</taxon>
        <taxon>Crateriforma</taxon>
    </lineage>
</organism>
<dbReference type="Proteomes" id="UP000316476">
    <property type="component" value="Unassembled WGS sequence"/>
</dbReference>
<comment type="similarity">
    <text evidence="1">Belongs to the universal stress protein A family.</text>
</comment>
<dbReference type="AlphaFoldDB" id="A0A5C6FNU3"/>
<accession>A0A5C6FNU3</accession>
<name>A0A5C6FNU3_9PLAN</name>
<dbReference type="InterPro" id="IPR006015">
    <property type="entry name" value="Universal_stress_UspA"/>
</dbReference>
<sequence>MKRIVIATDGSANAEEAAWLLSHLPHRDRLEITIATVIHPPSYSYRAQPVESWLEDLLKRERDAAEQSAARIRDMFEGANVSIDHVAPRGSAGPEIVRIAEQTNADLVVIGARGHSTVSRIMLGSTSDYVATHAPCSVLVVRPTGLAKQPRQVRITVGYEDSGPARAAIEELRDTHWGKAADVSLVSVVPYWPGMYGELEPDPELSGRATEHLTELASELAPHVAKASCHVIEGQHIGEALVRFAEDKRSDLVVAGETPRGLLGRLLMGSVSRYVLRHAPCSVWITRNRMIEGLKSSSSNSE</sequence>
<dbReference type="RefSeq" id="WP_146415747.1">
    <property type="nucleotide sequence ID" value="NZ_SJPZ01000002.1"/>
</dbReference>
<dbReference type="SUPFAM" id="SSF52402">
    <property type="entry name" value="Adenine nucleotide alpha hydrolases-like"/>
    <property type="match status" value="2"/>
</dbReference>
<dbReference type="InterPro" id="IPR051688">
    <property type="entry name" value="USP_A"/>
</dbReference>
<dbReference type="Gene3D" id="3.40.50.620">
    <property type="entry name" value="HUPs"/>
    <property type="match status" value="2"/>
</dbReference>
<dbReference type="EMBL" id="SJPZ01000002">
    <property type="protein sequence ID" value="TWU63069.1"/>
    <property type="molecule type" value="Genomic_DNA"/>
</dbReference>
<dbReference type="CDD" id="cd23659">
    <property type="entry name" value="USP_At3g01520-like"/>
    <property type="match status" value="1"/>
</dbReference>